<keyword evidence="2" id="KW-0472">Membrane</keyword>
<dbReference type="InParanoid" id="C4JXH7"/>
<feature type="compositionally biased region" description="Basic residues" evidence="1">
    <location>
        <begin position="310"/>
        <end position="320"/>
    </location>
</feature>
<dbReference type="KEGG" id="ure:UREG_06350"/>
<feature type="compositionally biased region" description="Polar residues" evidence="1">
    <location>
        <begin position="236"/>
        <end position="251"/>
    </location>
</feature>
<organism evidence="3 4">
    <name type="scientific">Uncinocarpus reesii (strain UAMH 1704)</name>
    <dbReference type="NCBI Taxonomy" id="336963"/>
    <lineage>
        <taxon>Eukaryota</taxon>
        <taxon>Fungi</taxon>
        <taxon>Dikarya</taxon>
        <taxon>Ascomycota</taxon>
        <taxon>Pezizomycotina</taxon>
        <taxon>Eurotiomycetes</taxon>
        <taxon>Eurotiomycetidae</taxon>
        <taxon>Onygenales</taxon>
        <taxon>Onygenaceae</taxon>
        <taxon>Uncinocarpus</taxon>
    </lineage>
</organism>
<feature type="compositionally biased region" description="Basic and acidic residues" evidence="1">
    <location>
        <begin position="252"/>
        <end position="262"/>
    </location>
</feature>
<evidence type="ECO:0000313" key="4">
    <source>
        <dbReference type="Proteomes" id="UP000002058"/>
    </source>
</evidence>
<dbReference type="AlphaFoldDB" id="C4JXH7"/>
<evidence type="ECO:0000256" key="2">
    <source>
        <dbReference type="SAM" id="Phobius"/>
    </source>
</evidence>
<dbReference type="RefSeq" id="XP_002583383.1">
    <property type="nucleotide sequence ID" value="XM_002583337.1"/>
</dbReference>
<feature type="region of interest" description="Disordered" evidence="1">
    <location>
        <begin position="219"/>
        <end position="413"/>
    </location>
</feature>
<dbReference type="GeneID" id="8442219"/>
<keyword evidence="2" id="KW-1133">Transmembrane helix</keyword>
<name>C4JXH7_UNCRE</name>
<evidence type="ECO:0000256" key="1">
    <source>
        <dbReference type="SAM" id="MobiDB-lite"/>
    </source>
</evidence>
<feature type="transmembrane region" description="Helical" evidence="2">
    <location>
        <begin position="87"/>
        <end position="109"/>
    </location>
</feature>
<dbReference type="OrthoDB" id="5393404at2759"/>
<sequence length="413" mass="45900">MPPTSLQAHVERRSTALRGKLLETLTQLAPKRHAQPLPNLDLAHEVAVTASSPMEISRVLTARSNEKTEFHPGQGAVDPHDINMQGLLALFAIIGAAFVLAAIWFFFWARNGGFVWRKGDWDDYKSTVLRRKGPDGRTLSNATKSTVLGGGSVVGRGYSDYDEQATTVDTATVATEKVSRGKRLKETAKQKLLRKRKEEAWEGGHDEDMRAYRHEKPATVGGINREPDGTYHGTEYTGTLEQRSEWTQSEMGETHMETETRYDPPVTERLSGNRNVSGFSFTAGAEDTISNITEEHPLRDSAHRQESRHSRSRNSQRPRGPRPSANTRSRQDGSRRRDRSAIPGGYTTPLDMSSISASEYTYDQLEGSGNGTKTYHHPLPELKKGYRRAGGGGRGRRDSLSDSEGDDYDSRLS</sequence>
<feature type="compositionally biased region" description="Polar residues" evidence="1">
    <location>
        <begin position="350"/>
        <end position="361"/>
    </location>
</feature>
<dbReference type="OMA" id="SRSEYQY"/>
<dbReference type="EMBL" id="CH476618">
    <property type="protein sequence ID" value="EEP81485.1"/>
    <property type="molecule type" value="Genomic_DNA"/>
</dbReference>
<protein>
    <submittedName>
        <fullName evidence="3">Uncharacterized protein</fullName>
    </submittedName>
</protein>
<accession>C4JXH7</accession>
<dbReference type="eggNOG" id="ENOG502SPZ1">
    <property type="taxonomic scope" value="Eukaryota"/>
</dbReference>
<keyword evidence="4" id="KW-1185">Reference proteome</keyword>
<feature type="compositionally biased region" description="Polar residues" evidence="1">
    <location>
        <begin position="270"/>
        <end position="280"/>
    </location>
</feature>
<dbReference type="Proteomes" id="UP000002058">
    <property type="component" value="Unassembled WGS sequence"/>
</dbReference>
<evidence type="ECO:0000313" key="3">
    <source>
        <dbReference type="EMBL" id="EEP81485.1"/>
    </source>
</evidence>
<proteinExistence type="predicted"/>
<keyword evidence="2" id="KW-0812">Transmembrane</keyword>
<feature type="compositionally biased region" description="Basic and acidic residues" evidence="1">
    <location>
        <begin position="293"/>
        <end position="309"/>
    </location>
</feature>
<gene>
    <name evidence="3" type="ORF">UREG_06350</name>
</gene>
<dbReference type="VEuPathDB" id="FungiDB:UREG_06350"/>
<dbReference type="STRING" id="336963.C4JXH7"/>
<dbReference type="HOGENOM" id="CLU_038401_1_0_1"/>
<reference evidence="4" key="1">
    <citation type="journal article" date="2009" name="Genome Res.">
        <title>Comparative genomic analyses of the human fungal pathogens Coccidioides and their relatives.</title>
        <authorList>
            <person name="Sharpton T.J."/>
            <person name="Stajich J.E."/>
            <person name="Rounsley S.D."/>
            <person name="Gardner M.J."/>
            <person name="Wortman J.R."/>
            <person name="Jordar V.S."/>
            <person name="Maiti R."/>
            <person name="Kodira C.D."/>
            <person name="Neafsey D.E."/>
            <person name="Zeng Q."/>
            <person name="Hung C.-Y."/>
            <person name="McMahan C."/>
            <person name="Muszewska A."/>
            <person name="Grynberg M."/>
            <person name="Mandel M.A."/>
            <person name="Kellner E.M."/>
            <person name="Barker B.M."/>
            <person name="Galgiani J.N."/>
            <person name="Orbach M.J."/>
            <person name="Kirkland T.N."/>
            <person name="Cole G.T."/>
            <person name="Henn M.R."/>
            <person name="Birren B.W."/>
            <person name="Taylor J.W."/>
        </authorList>
    </citation>
    <scope>NUCLEOTIDE SEQUENCE [LARGE SCALE GENOMIC DNA]</scope>
    <source>
        <strain evidence="4">UAMH 1704</strain>
    </source>
</reference>